<evidence type="ECO:0000313" key="2">
    <source>
        <dbReference type="Proteomes" id="UP000034617"/>
    </source>
</evidence>
<protein>
    <submittedName>
        <fullName evidence="1">Uncharacterized protein</fullName>
    </submittedName>
</protein>
<dbReference type="AlphaFoldDB" id="A0A0G1GIE6"/>
<accession>A0A0G1GIE6</accession>
<sequence>MASGWFRGELSLLTGMASTASLGLSGASGSASEGSECAVFSVPCSVGSWGLVGEGFSSGVGVLGQIFVRGHKII</sequence>
<evidence type="ECO:0000313" key="1">
    <source>
        <dbReference type="EMBL" id="KKT34320.1"/>
    </source>
</evidence>
<dbReference type="Proteomes" id="UP000034617">
    <property type="component" value="Unassembled WGS sequence"/>
</dbReference>
<name>A0A0G1GIE6_9BACT</name>
<dbReference type="EMBL" id="LCHM01000081">
    <property type="protein sequence ID" value="KKT34320.1"/>
    <property type="molecule type" value="Genomic_DNA"/>
</dbReference>
<gene>
    <name evidence="1" type="ORF">UW22_C0081G0004</name>
</gene>
<comment type="caution">
    <text evidence="1">The sequence shown here is derived from an EMBL/GenBank/DDBJ whole genome shotgun (WGS) entry which is preliminary data.</text>
</comment>
<proteinExistence type="predicted"/>
<reference evidence="1 2" key="1">
    <citation type="journal article" date="2015" name="Nature">
        <title>rRNA introns, odd ribosomes, and small enigmatic genomes across a large radiation of phyla.</title>
        <authorList>
            <person name="Brown C.T."/>
            <person name="Hug L.A."/>
            <person name="Thomas B.C."/>
            <person name="Sharon I."/>
            <person name="Castelle C.J."/>
            <person name="Singh A."/>
            <person name="Wilkins M.J."/>
            <person name="Williams K.H."/>
            <person name="Banfield J.F."/>
        </authorList>
    </citation>
    <scope>NUCLEOTIDE SEQUENCE [LARGE SCALE GENOMIC DNA]</scope>
</reference>
<organism evidence="1 2">
    <name type="scientific">Candidatus Gottesmanbacteria bacterium GW2011_GWB1_44_11c</name>
    <dbReference type="NCBI Taxonomy" id="1618447"/>
    <lineage>
        <taxon>Bacteria</taxon>
        <taxon>Candidatus Gottesmaniibacteriota</taxon>
    </lineage>
</organism>